<name>A0A4P7SES6_9CELL</name>
<dbReference type="GO" id="GO:0000166">
    <property type="term" value="F:nucleotide binding"/>
    <property type="evidence" value="ECO:0007669"/>
    <property type="project" value="InterPro"/>
</dbReference>
<feature type="region of interest" description="Disordered" evidence="2">
    <location>
        <begin position="265"/>
        <end position="284"/>
    </location>
</feature>
<evidence type="ECO:0000259" key="4">
    <source>
        <dbReference type="Pfam" id="PF02894"/>
    </source>
</evidence>
<accession>A0A4P7SES6</accession>
<dbReference type="KEGG" id="celz:E5225_02220"/>
<dbReference type="PANTHER" id="PTHR43377">
    <property type="entry name" value="BILIVERDIN REDUCTASE A"/>
    <property type="match status" value="1"/>
</dbReference>
<organism evidence="5 6">
    <name type="scientific">Cellulomonas shaoxiangyii</name>
    <dbReference type="NCBI Taxonomy" id="2566013"/>
    <lineage>
        <taxon>Bacteria</taxon>
        <taxon>Bacillati</taxon>
        <taxon>Actinomycetota</taxon>
        <taxon>Actinomycetes</taxon>
        <taxon>Micrococcales</taxon>
        <taxon>Cellulomonadaceae</taxon>
        <taxon>Cellulomonas</taxon>
    </lineage>
</organism>
<feature type="region of interest" description="Disordered" evidence="2">
    <location>
        <begin position="489"/>
        <end position="532"/>
    </location>
</feature>
<feature type="region of interest" description="Disordered" evidence="2">
    <location>
        <begin position="1"/>
        <end position="31"/>
    </location>
</feature>
<evidence type="ECO:0000313" key="6">
    <source>
        <dbReference type="Proteomes" id="UP000296469"/>
    </source>
</evidence>
<keyword evidence="6" id="KW-1185">Reference proteome</keyword>
<evidence type="ECO:0000313" key="5">
    <source>
        <dbReference type="EMBL" id="QCB92542.1"/>
    </source>
</evidence>
<dbReference type="InterPro" id="IPR004104">
    <property type="entry name" value="Gfo/Idh/MocA-like_OxRdtase_C"/>
</dbReference>
<dbReference type="Pfam" id="PF01408">
    <property type="entry name" value="GFO_IDH_MocA"/>
    <property type="match status" value="1"/>
</dbReference>
<feature type="compositionally biased region" description="Low complexity" evidence="2">
    <location>
        <begin position="489"/>
        <end position="508"/>
    </location>
</feature>
<proteinExistence type="inferred from homology"/>
<feature type="compositionally biased region" description="Pro residues" evidence="2">
    <location>
        <begin position="509"/>
        <end position="523"/>
    </location>
</feature>
<dbReference type="SUPFAM" id="SSF51735">
    <property type="entry name" value="NAD(P)-binding Rossmann-fold domains"/>
    <property type="match status" value="1"/>
</dbReference>
<protein>
    <submittedName>
        <fullName evidence="5">Gfo/Idh/MocA family oxidoreductase</fullName>
    </submittedName>
</protein>
<dbReference type="RefSeq" id="WP_135973526.1">
    <property type="nucleotide sequence ID" value="NZ_CP039291.1"/>
</dbReference>
<gene>
    <name evidence="5" type="ORF">E5225_02220</name>
</gene>
<dbReference type="PANTHER" id="PTHR43377:SF2">
    <property type="entry name" value="BINDING ROSSMANN FOLD OXIDOREDUCTASE, PUTATIVE (AFU_ORTHOLOGUE AFUA_4G00560)-RELATED"/>
    <property type="match status" value="1"/>
</dbReference>
<comment type="similarity">
    <text evidence="1">Belongs to the Gfo/Idh/MocA family.</text>
</comment>
<dbReference type="EMBL" id="CP039291">
    <property type="protein sequence ID" value="QCB92542.1"/>
    <property type="molecule type" value="Genomic_DNA"/>
</dbReference>
<dbReference type="Proteomes" id="UP000296469">
    <property type="component" value="Chromosome"/>
</dbReference>
<evidence type="ECO:0000259" key="3">
    <source>
        <dbReference type="Pfam" id="PF01408"/>
    </source>
</evidence>
<evidence type="ECO:0000256" key="2">
    <source>
        <dbReference type="SAM" id="MobiDB-lite"/>
    </source>
</evidence>
<dbReference type="Pfam" id="PF02894">
    <property type="entry name" value="GFO_IDH_MocA_C"/>
    <property type="match status" value="1"/>
</dbReference>
<feature type="compositionally biased region" description="Low complexity" evidence="2">
    <location>
        <begin position="265"/>
        <end position="281"/>
    </location>
</feature>
<sequence length="532" mass="56747">MNESDQNPTAPRPASSRATEGDPAVVPAFAPPHAGRRRLRYAVVGTGHRAGMYVAALTGDHADVGEIVAWCDTNPGRMDWYDAQAGEALGLGGPAGLPQYGAQDVERMVDEQRVDVVVVTTPDVAHAGVVARALDAGADVVVEKPLTTTVEGCRTVVRAVARTGRDVVMTFNYRYAPRNSSLRDVIASGRIGRVTSVHFEWALDTVHGADYFRRWHRDKASSGGLLVHKSSHHFDLVNWWLHDVPSRVYASGGLRFYGDANAAARGMGPRPERGTGTTGDPWSLDLTHDPRLQGLYLDTEHHDGYRRDQDVFAPGITIEDNMSVVVDYRGGATLTYSLNAHAPWEGYRVTVNGTEGRAELEVVERGAVILDADGRAVLDPSATPEGVAAQAARPEGERLLVQRHWEAAREWRIPRGVGGHGGGDAILLMDVFRRDLRLAADPLGRAAGYRDGLRAVAVGIAANRSMVTGQPVLVDDLGLGDLAPAVDTEPAAVPATPPAGTATTADPTTPDPTTPDPTTPDPTTPVTTGAAR</sequence>
<dbReference type="InterPro" id="IPR000683">
    <property type="entry name" value="Gfo/Idh/MocA-like_OxRdtase_N"/>
</dbReference>
<dbReference type="OrthoDB" id="103047at2"/>
<dbReference type="Gene3D" id="3.30.360.10">
    <property type="entry name" value="Dihydrodipicolinate Reductase, domain 2"/>
    <property type="match status" value="1"/>
</dbReference>
<dbReference type="Gene3D" id="3.40.50.720">
    <property type="entry name" value="NAD(P)-binding Rossmann-like Domain"/>
    <property type="match status" value="1"/>
</dbReference>
<reference evidence="5 6" key="1">
    <citation type="submission" date="2019-04" db="EMBL/GenBank/DDBJ databases">
        <title>Isolation and identification of Cellulomonas shaoxiangyii sp. Nov. isolated from feces of the Tibetan antelopes (Pantholops hodgsonii) in the Qinghai-Tibet plateau of China.</title>
        <authorList>
            <person name="Tian Z."/>
        </authorList>
    </citation>
    <scope>NUCLEOTIDE SEQUENCE [LARGE SCALE GENOMIC DNA]</scope>
    <source>
        <strain evidence="5 6">Z28</strain>
    </source>
</reference>
<evidence type="ECO:0000256" key="1">
    <source>
        <dbReference type="ARBA" id="ARBA00010928"/>
    </source>
</evidence>
<feature type="domain" description="Gfo/Idh/MocA-like oxidoreductase C-terminal" evidence="4">
    <location>
        <begin position="184"/>
        <end position="472"/>
    </location>
</feature>
<dbReference type="SUPFAM" id="SSF55347">
    <property type="entry name" value="Glyceraldehyde-3-phosphate dehydrogenase-like, C-terminal domain"/>
    <property type="match status" value="1"/>
</dbReference>
<dbReference type="InterPro" id="IPR051450">
    <property type="entry name" value="Gfo/Idh/MocA_Oxidoreductases"/>
</dbReference>
<dbReference type="InterPro" id="IPR036291">
    <property type="entry name" value="NAD(P)-bd_dom_sf"/>
</dbReference>
<dbReference type="AlphaFoldDB" id="A0A4P7SES6"/>
<feature type="domain" description="Gfo/Idh/MocA-like oxidoreductase N-terminal" evidence="3">
    <location>
        <begin position="39"/>
        <end position="169"/>
    </location>
</feature>